<evidence type="ECO:0000256" key="2">
    <source>
        <dbReference type="SAM" id="MobiDB-lite"/>
    </source>
</evidence>
<evidence type="ECO:0000313" key="3">
    <source>
        <dbReference type="EMBL" id="MCD9643718.1"/>
    </source>
</evidence>
<feature type="compositionally biased region" description="Basic and acidic residues" evidence="2">
    <location>
        <begin position="146"/>
        <end position="197"/>
    </location>
</feature>
<feature type="region of interest" description="Disordered" evidence="2">
    <location>
        <begin position="319"/>
        <end position="413"/>
    </location>
</feature>
<feature type="region of interest" description="Disordered" evidence="2">
    <location>
        <begin position="127"/>
        <end position="292"/>
    </location>
</feature>
<feature type="compositionally biased region" description="Polar residues" evidence="2">
    <location>
        <begin position="261"/>
        <end position="281"/>
    </location>
</feature>
<keyword evidence="1" id="KW-0175">Coiled coil</keyword>
<feature type="compositionally biased region" description="Polar residues" evidence="2">
    <location>
        <begin position="492"/>
        <end position="515"/>
    </location>
</feature>
<feature type="compositionally biased region" description="Basic and acidic residues" evidence="2">
    <location>
        <begin position="516"/>
        <end position="530"/>
    </location>
</feature>
<feature type="compositionally biased region" description="Basic and acidic residues" evidence="2">
    <location>
        <begin position="319"/>
        <end position="340"/>
    </location>
</feature>
<proteinExistence type="predicted"/>
<feature type="compositionally biased region" description="Basic and acidic residues" evidence="2">
    <location>
        <begin position="444"/>
        <end position="456"/>
    </location>
</feature>
<evidence type="ECO:0000256" key="1">
    <source>
        <dbReference type="SAM" id="Coils"/>
    </source>
</evidence>
<feature type="compositionally biased region" description="Basic and acidic residues" evidence="2">
    <location>
        <begin position="643"/>
        <end position="655"/>
    </location>
</feature>
<feature type="compositionally biased region" description="Polar residues" evidence="2">
    <location>
        <begin position="131"/>
        <end position="142"/>
    </location>
</feature>
<accession>A0ABS8VBY9</accession>
<feature type="coiled-coil region" evidence="1">
    <location>
        <begin position="30"/>
        <end position="92"/>
    </location>
</feature>
<comment type="caution">
    <text evidence="3">The sequence shown here is derived from an EMBL/GenBank/DDBJ whole genome shotgun (WGS) entry which is preliminary data.</text>
</comment>
<feature type="compositionally biased region" description="Basic and acidic residues" evidence="2">
    <location>
        <begin position="393"/>
        <end position="406"/>
    </location>
</feature>
<dbReference type="EMBL" id="JACEIK010003977">
    <property type="protein sequence ID" value="MCD9643718.1"/>
    <property type="molecule type" value="Genomic_DNA"/>
</dbReference>
<reference evidence="3 4" key="1">
    <citation type="journal article" date="2021" name="BMC Genomics">
        <title>Datura genome reveals duplications of psychoactive alkaloid biosynthetic genes and high mutation rate following tissue culture.</title>
        <authorList>
            <person name="Rajewski A."/>
            <person name="Carter-House D."/>
            <person name="Stajich J."/>
            <person name="Litt A."/>
        </authorList>
    </citation>
    <scope>NUCLEOTIDE SEQUENCE [LARGE SCALE GENOMIC DNA]</scope>
    <source>
        <strain evidence="3">AR-01</strain>
    </source>
</reference>
<sequence>MHLKCDANFLCYYPKLIEFVICGQKEREHTKEAKRKAEEMKSKMQWLRTQKRDLESRISEMKSTISLLRDEQRIIEATLEEKQDEVNMLRENLTETNPEDSQAKLLSESLQQQKEAETELPVKIWSVSADDPSNPTMNFTTKATRRKEANGGETEEMRESVKRDDQKNSTETLHRNADESALKRDEATGQGEDREQAQDVEGSADWSGYNRGQESQELRTVQEDVPGNRSTTFKTLDGQRENTDSSKAGENFPEEKRYDNGDSSVETINHSGEGQKQSNEVSVIDDATDQKQNGTALEVDIAYSQGNNQESGRKYKDGLKLEMKDNHKSTDASRVKQEHIRKTKGKSRRIIAESKVTGSGGNTEKRNIVSMRNRKFFKKIQEGSANERVGGSKQEKQEHKQEKSMDPDSMNDYVPEDIMIDMTYKTQRFENLEENFGNQVGFEPEQKDMRRQRMQDDNSNLDDAPARITVPKPKKSTGTEEGIQEGRKSDTNEITEMSQSSQEVPTETAASNVNRDSNDARNKKWDETTRSQEAISMSREHQEQAQTNNFPISLKHANTAERDVKADDLQVENDQETEGKIDQSRGISQEVSYRKSNSTARAEEKNSIVLRDTEQRLAGHLRSSSTHVKSAETALQDSNLDTENDKETENKDHSKSSAANLEEEGENVN</sequence>
<name>A0ABS8VBY9_DATST</name>
<dbReference type="Proteomes" id="UP000823775">
    <property type="component" value="Unassembled WGS sequence"/>
</dbReference>
<dbReference type="PANTHER" id="PTHR36143:SF7">
    <property type="entry name" value="PROTEIN STARMAKER-LIKE"/>
    <property type="match status" value="1"/>
</dbReference>
<evidence type="ECO:0000313" key="4">
    <source>
        <dbReference type="Proteomes" id="UP000823775"/>
    </source>
</evidence>
<feature type="region of interest" description="Disordered" evidence="2">
    <location>
        <begin position="435"/>
        <end position="669"/>
    </location>
</feature>
<feature type="compositionally biased region" description="Polar residues" evidence="2">
    <location>
        <begin position="585"/>
        <end position="600"/>
    </location>
</feature>
<feature type="compositionally biased region" description="Basic and acidic residues" evidence="2">
    <location>
        <begin position="558"/>
        <end position="568"/>
    </location>
</feature>
<feature type="compositionally biased region" description="Polar residues" evidence="2">
    <location>
        <begin position="622"/>
        <end position="639"/>
    </location>
</feature>
<feature type="compositionally biased region" description="Basic and acidic residues" evidence="2">
    <location>
        <begin position="601"/>
        <end position="617"/>
    </location>
</feature>
<keyword evidence="4" id="KW-1185">Reference proteome</keyword>
<gene>
    <name evidence="3" type="ORF">HAX54_031377</name>
</gene>
<dbReference type="PANTHER" id="PTHR36143">
    <property type="entry name" value="OS08G0177500 PROTEIN"/>
    <property type="match status" value="1"/>
</dbReference>
<organism evidence="3 4">
    <name type="scientific">Datura stramonium</name>
    <name type="common">Jimsonweed</name>
    <name type="synonym">Common thornapple</name>
    <dbReference type="NCBI Taxonomy" id="4076"/>
    <lineage>
        <taxon>Eukaryota</taxon>
        <taxon>Viridiplantae</taxon>
        <taxon>Streptophyta</taxon>
        <taxon>Embryophyta</taxon>
        <taxon>Tracheophyta</taxon>
        <taxon>Spermatophyta</taxon>
        <taxon>Magnoliopsida</taxon>
        <taxon>eudicotyledons</taxon>
        <taxon>Gunneridae</taxon>
        <taxon>Pentapetalae</taxon>
        <taxon>asterids</taxon>
        <taxon>lamiids</taxon>
        <taxon>Solanales</taxon>
        <taxon>Solanaceae</taxon>
        <taxon>Solanoideae</taxon>
        <taxon>Datureae</taxon>
        <taxon>Datura</taxon>
    </lineage>
</organism>
<protein>
    <submittedName>
        <fullName evidence="3">Uncharacterized protein</fullName>
    </submittedName>
</protein>